<dbReference type="Gene3D" id="3.30.450.40">
    <property type="match status" value="2"/>
</dbReference>
<dbReference type="Pfam" id="PF09339">
    <property type="entry name" value="HTH_IclR"/>
    <property type="match status" value="2"/>
</dbReference>
<feature type="region of interest" description="Disordered" evidence="4">
    <location>
        <begin position="277"/>
        <end position="313"/>
    </location>
</feature>
<evidence type="ECO:0000256" key="3">
    <source>
        <dbReference type="ARBA" id="ARBA00023163"/>
    </source>
</evidence>
<gene>
    <name evidence="7" type="ORF">AB0C36_15200</name>
</gene>
<dbReference type="InterPro" id="IPR036388">
    <property type="entry name" value="WH-like_DNA-bd_sf"/>
</dbReference>
<evidence type="ECO:0000256" key="1">
    <source>
        <dbReference type="ARBA" id="ARBA00023015"/>
    </source>
</evidence>
<keyword evidence="8" id="KW-1185">Reference proteome</keyword>
<dbReference type="Proteomes" id="UP001551482">
    <property type="component" value="Unassembled WGS sequence"/>
</dbReference>
<comment type="caution">
    <text evidence="7">The sequence shown here is derived from an EMBL/GenBank/DDBJ whole genome shotgun (WGS) entry which is preliminary data.</text>
</comment>
<dbReference type="SMART" id="SM00346">
    <property type="entry name" value="HTH_ICLR"/>
    <property type="match status" value="2"/>
</dbReference>
<dbReference type="SUPFAM" id="SSF55781">
    <property type="entry name" value="GAF domain-like"/>
    <property type="match status" value="2"/>
</dbReference>
<dbReference type="InterPro" id="IPR050707">
    <property type="entry name" value="HTH_MetabolicPath_Reg"/>
</dbReference>
<dbReference type="SUPFAM" id="SSF46785">
    <property type="entry name" value="Winged helix' DNA-binding domain"/>
    <property type="match status" value="2"/>
</dbReference>
<keyword evidence="1" id="KW-0805">Transcription regulation</keyword>
<feature type="domain" description="IclR-ED" evidence="6">
    <location>
        <begin position="406"/>
        <end position="590"/>
    </location>
</feature>
<dbReference type="PROSITE" id="PS51077">
    <property type="entry name" value="HTH_ICLR"/>
    <property type="match status" value="2"/>
</dbReference>
<name>A0ABV3DGG4_9ACTN</name>
<sequence>MQADTTDEPPTEAVGPLTRGLAVLRAVAAADGRASLGDLVRATGLARSTVDRVAATVARIGYARLDGRDVVLTPRLMELGNAYLSATGLPARLGGLADELADALDESVSLAVPDADGVRFVHQAIRRRTMALAFRIGDLVPAERAAPGPLFAAEWDDAAWRAWRRRRERDPDDAGFPAVPPPRGTAPVETFADRATAAGDAGWAQDDQFIEAGLVAVAVPVRDAAGRTVCALSVVSHTSRHDVASLREATLDALLVTAEAMRARLAAPVRATEPAGPIAPAGAADPVAPAANSADPGDAGPATSTATGGSGDPAPAVAAVLRASKRELGPEFVESFARGLAVIPAFDPEVSARARDAAAGRPVALPLTAVAEATGLPRATARRALITLEHLGYASHDNGLFRLTPRVLDLGFAHLSGLTLPGITEPHLVELVGKVHESASMAVLTDDDVQYIARVPTVRIMSVAISVGTRFPAYATSLGRVLLADLPEHERIARLARVEPVALTRHTVTSRTRLAAILVDTAERGFALVDEELEEGLRSIAVPVRDASGRAVAAVNVSMHASRRSPAEAEAALLPPLRAAAAAIEADLVAATRFAVLVR</sequence>
<dbReference type="Pfam" id="PF01614">
    <property type="entry name" value="IclR_C"/>
    <property type="match status" value="2"/>
</dbReference>
<evidence type="ECO:0000256" key="4">
    <source>
        <dbReference type="SAM" id="MobiDB-lite"/>
    </source>
</evidence>
<evidence type="ECO:0000256" key="2">
    <source>
        <dbReference type="ARBA" id="ARBA00023125"/>
    </source>
</evidence>
<organism evidence="7 8">
    <name type="scientific">Streptodolium elevatio</name>
    <dbReference type="NCBI Taxonomy" id="3157996"/>
    <lineage>
        <taxon>Bacteria</taxon>
        <taxon>Bacillati</taxon>
        <taxon>Actinomycetota</taxon>
        <taxon>Actinomycetes</taxon>
        <taxon>Kitasatosporales</taxon>
        <taxon>Streptomycetaceae</taxon>
        <taxon>Streptodolium</taxon>
    </lineage>
</organism>
<evidence type="ECO:0000313" key="7">
    <source>
        <dbReference type="EMBL" id="MEU8134851.1"/>
    </source>
</evidence>
<feature type="domain" description="HTH iclR-type" evidence="5">
    <location>
        <begin position="14"/>
        <end position="81"/>
    </location>
</feature>
<dbReference type="Gene3D" id="1.10.10.10">
    <property type="entry name" value="Winged helix-like DNA-binding domain superfamily/Winged helix DNA-binding domain"/>
    <property type="match status" value="2"/>
</dbReference>
<dbReference type="RefSeq" id="WP_358353855.1">
    <property type="nucleotide sequence ID" value="NZ_JBEZFP010000032.1"/>
</dbReference>
<dbReference type="InterPro" id="IPR014757">
    <property type="entry name" value="Tscrpt_reg_IclR_C"/>
</dbReference>
<dbReference type="InterPro" id="IPR005471">
    <property type="entry name" value="Tscrpt_reg_IclR_N"/>
</dbReference>
<dbReference type="PROSITE" id="PS51078">
    <property type="entry name" value="ICLR_ED"/>
    <property type="match status" value="2"/>
</dbReference>
<evidence type="ECO:0000259" key="5">
    <source>
        <dbReference type="PROSITE" id="PS51077"/>
    </source>
</evidence>
<accession>A0ABV3DGG4</accession>
<dbReference type="InterPro" id="IPR029016">
    <property type="entry name" value="GAF-like_dom_sf"/>
</dbReference>
<feature type="domain" description="IclR-ED" evidence="6">
    <location>
        <begin position="75"/>
        <end position="267"/>
    </location>
</feature>
<keyword evidence="3" id="KW-0804">Transcription</keyword>
<dbReference type="InterPro" id="IPR036390">
    <property type="entry name" value="WH_DNA-bd_sf"/>
</dbReference>
<keyword evidence="2" id="KW-0238">DNA-binding</keyword>
<feature type="domain" description="HTH iclR-type" evidence="5">
    <location>
        <begin position="333"/>
        <end position="405"/>
    </location>
</feature>
<feature type="compositionally biased region" description="Low complexity" evidence="4">
    <location>
        <begin position="277"/>
        <end position="307"/>
    </location>
</feature>
<evidence type="ECO:0000259" key="6">
    <source>
        <dbReference type="PROSITE" id="PS51078"/>
    </source>
</evidence>
<dbReference type="EMBL" id="JBEZFP010000032">
    <property type="protein sequence ID" value="MEU8134851.1"/>
    <property type="molecule type" value="Genomic_DNA"/>
</dbReference>
<dbReference type="PANTHER" id="PTHR30136:SF34">
    <property type="entry name" value="TRANSCRIPTIONAL REGULATOR"/>
    <property type="match status" value="1"/>
</dbReference>
<proteinExistence type="predicted"/>
<protein>
    <submittedName>
        <fullName evidence="7">IclR family transcriptional regulator C-terminal domain-containing protein</fullName>
    </submittedName>
</protein>
<dbReference type="PANTHER" id="PTHR30136">
    <property type="entry name" value="HELIX-TURN-HELIX TRANSCRIPTIONAL REGULATOR, ICLR FAMILY"/>
    <property type="match status" value="1"/>
</dbReference>
<evidence type="ECO:0000313" key="8">
    <source>
        <dbReference type="Proteomes" id="UP001551482"/>
    </source>
</evidence>
<reference evidence="7 8" key="1">
    <citation type="submission" date="2024-06" db="EMBL/GenBank/DDBJ databases">
        <title>The Natural Products Discovery Center: Release of the First 8490 Sequenced Strains for Exploring Actinobacteria Biosynthetic Diversity.</title>
        <authorList>
            <person name="Kalkreuter E."/>
            <person name="Kautsar S.A."/>
            <person name="Yang D."/>
            <person name="Bader C.D."/>
            <person name="Teijaro C.N."/>
            <person name="Fluegel L."/>
            <person name="Davis C.M."/>
            <person name="Simpson J.R."/>
            <person name="Lauterbach L."/>
            <person name="Steele A.D."/>
            <person name="Gui C."/>
            <person name="Meng S."/>
            <person name="Li G."/>
            <person name="Viehrig K."/>
            <person name="Ye F."/>
            <person name="Su P."/>
            <person name="Kiefer A.F."/>
            <person name="Nichols A."/>
            <person name="Cepeda A.J."/>
            <person name="Yan W."/>
            <person name="Fan B."/>
            <person name="Jiang Y."/>
            <person name="Adhikari A."/>
            <person name="Zheng C.-J."/>
            <person name="Schuster L."/>
            <person name="Cowan T.M."/>
            <person name="Smanski M.J."/>
            <person name="Chevrette M.G."/>
            <person name="De Carvalho L.P.S."/>
            <person name="Shen B."/>
        </authorList>
    </citation>
    <scope>NUCLEOTIDE SEQUENCE [LARGE SCALE GENOMIC DNA]</scope>
    <source>
        <strain evidence="7 8">NPDC048946</strain>
    </source>
</reference>